<name>A0AAD7FEA3_9AGAR</name>
<dbReference type="GO" id="GO:0020037">
    <property type="term" value="F:heme binding"/>
    <property type="evidence" value="ECO:0007669"/>
    <property type="project" value="InterPro"/>
</dbReference>
<dbReference type="PANTHER" id="PTHR46300:SF7">
    <property type="entry name" value="P450, PUTATIVE (EUROFUNG)-RELATED"/>
    <property type="match status" value="1"/>
</dbReference>
<evidence type="ECO:0000256" key="7">
    <source>
        <dbReference type="ARBA" id="ARBA00023004"/>
    </source>
</evidence>
<dbReference type="EMBL" id="JARKIF010000019">
    <property type="protein sequence ID" value="KAJ7618769.1"/>
    <property type="molecule type" value="Genomic_DNA"/>
</dbReference>
<dbReference type="GO" id="GO:0004497">
    <property type="term" value="F:monooxygenase activity"/>
    <property type="evidence" value="ECO:0007669"/>
    <property type="project" value="UniProtKB-KW"/>
</dbReference>
<dbReference type="PROSITE" id="PS00086">
    <property type="entry name" value="CYTOCHROME_P450"/>
    <property type="match status" value="1"/>
</dbReference>
<evidence type="ECO:0000256" key="1">
    <source>
        <dbReference type="ARBA" id="ARBA00001971"/>
    </source>
</evidence>
<gene>
    <name evidence="11" type="ORF">FB45DRAFT_981227</name>
</gene>
<evidence type="ECO:0000256" key="3">
    <source>
        <dbReference type="ARBA" id="ARBA00010617"/>
    </source>
</evidence>
<evidence type="ECO:0000256" key="4">
    <source>
        <dbReference type="ARBA" id="ARBA00022617"/>
    </source>
</evidence>
<dbReference type="AlphaFoldDB" id="A0AAD7FEA3"/>
<keyword evidence="8 10" id="KW-0503">Monooxygenase</keyword>
<dbReference type="CDD" id="cd11065">
    <property type="entry name" value="CYP64-like"/>
    <property type="match status" value="1"/>
</dbReference>
<keyword evidence="12" id="KW-1185">Reference proteome</keyword>
<evidence type="ECO:0000256" key="2">
    <source>
        <dbReference type="ARBA" id="ARBA00005179"/>
    </source>
</evidence>
<evidence type="ECO:0000313" key="11">
    <source>
        <dbReference type="EMBL" id="KAJ7618769.1"/>
    </source>
</evidence>
<dbReference type="InterPro" id="IPR001128">
    <property type="entry name" value="Cyt_P450"/>
</dbReference>
<dbReference type="PANTHER" id="PTHR46300">
    <property type="entry name" value="P450, PUTATIVE (EUROFUNG)-RELATED-RELATED"/>
    <property type="match status" value="1"/>
</dbReference>
<organism evidence="11 12">
    <name type="scientific">Roridomyces roridus</name>
    <dbReference type="NCBI Taxonomy" id="1738132"/>
    <lineage>
        <taxon>Eukaryota</taxon>
        <taxon>Fungi</taxon>
        <taxon>Dikarya</taxon>
        <taxon>Basidiomycota</taxon>
        <taxon>Agaricomycotina</taxon>
        <taxon>Agaricomycetes</taxon>
        <taxon>Agaricomycetidae</taxon>
        <taxon>Agaricales</taxon>
        <taxon>Marasmiineae</taxon>
        <taxon>Mycenaceae</taxon>
        <taxon>Roridomyces</taxon>
    </lineage>
</organism>
<keyword evidence="4 9" id="KW-0349">Heme</keyword>
<feature type="binding site" description="axial binding residue" evidence="9">
    <location>
        <position position="367"/>
    </location>
    <ligand>
        <name>heme</name>
        <dbReference type="ChEBI" id="CHEBI:30413"/>
    </ligand>
    <ligandPart>
        <name>Fe</name>
        <dbReference type="ChEBI" id="CHEBI:18248"/>
    </ligandPart>
</feature>
<dbReference type="InterPro" id="IPR036396">
    <property type="entry name" value="Cyt_P450_sf"/>
</dbReference>
<comment type="pathway">
    <text evidence="2">Secondary metabolite biosynthesis.</text>
</comment>
<accession>A0AAD7FEA3</accession>
<dbReference type="InterPro" id="IPR050364">
    <property type="entry name" value="Cytochrome_P450_fung"/>
</dbReference>
<dbReference type="SUPFAM" id="SSF48264">
    <property type="entry name" value="Cytochrome P450"/>
    <property type="match status" value="1"/>
</dbReference>
<dbReference type="PRINTS" id="PR00463">
    <property type="entry name" value="EP450I"/>
</dbReference>
<evidence type="ECO:0000256" key="9">
    <source>
        <dbReference type="PIRSR" id="PIRSR602401-1"/>
    </source>
</evidence>
<comment type="cofactor">
    <cofactor evidence="1 9">
        <name>heme</name>
        <dbReference type="ChEBI" id="CHEBI:30413"/>
    </cofactor>
</comment>
<evidence type="ECO:0000256" key="8">
    <source>
        <dbReference type="ARBA" id="ARBA00023033"/>
    </source>
</evidence>
<comment type="caution">
    <text evidence="11">The sequence shown here is derived from an EMBL/GenBank/DDBJ whole genome shotgun (WGS) entry which is preliminary data.</text>
</comment>
<evidence type="ECO:0000256" key="6">
    <source>
        <dbReference type="ARBA" id="ARBA00023002"/>
    </source>
</evidence>
<evidence type="ECO:0000256" key="10">
    <source>
        <dbReference type="RuleBase" id="RU000461"/>
    </source>
</evidence>
<dbReference type="Gene3D" id="1.10.630.10">
    <property type="entry name" value="Cytochrome P450"/>
    <property type="match status" value="1"/>
</dbReference>
<protein>
    <submittedName>
        <fullName evidence="11">Cytochrome P450</fullName>
    </submittedName>
</protein>
<dbReference type="GO" id="GO:0005506">
    <property type="term" value="F:iron ion binding"/>
    <property type="evidence" value="ECO:0007669"/>
    <property type="project" value="InterPro"/>
</dbReference>
<keyword evidence="7 9" id="KW-0408">Iron</keyword>
<reference evidence="11" key="1">
    <citation type="submission" date="2023-03" db="EMBL/GenBank/DDBJ databases">
        <title>Massive genome expansion in bonnet fungi (Mycena s.s.) driven by repeated elements and novel gene families across ecological guilds.</title>
        <authorList>
            <consortium name="Lawrence Berkeley National Laboratory"/>
            <person name="Harder C.B."/>
            <person name="Miyauchi S."/>
            <person name="Viragh M."/>
            <person name="Kuo A."/>
            <person name="Thoen E."/>
            <person name="Andreopoulos B."/>
            <person name="Lu D."/>
            <person name="Skrede I."/>
            <person name="Drula E."/>
            <person name="Henrissat B."/>
            <person name="Morin E."/>
            <person name="Kohler A."/>
            <person name="Barry K."/>
            <person name="LaButti K."/>
            <person name="Morin E."/>
            <person name="Salamov A."/>
            <person name="Lipzen A."/>
            <person name="Mereny Z."/>
            <person name="Hegedus B."/>
            <person name="Baldrian P."/>
            <person name="Stursova M."/>
            <person name="Weitz H."/>
            <person name="Taylor A."/>
            <person name="Grigoriev I.V."/>
            <person name="Nagy L.G."/>
            <person name="Martin F."/>
            <person name="Kauserud H."/>
        </authorList>
    </citation>
    <scope>NUCLEOTIDE SEQUENCE</scope>
    <source>
        <strain evidence="11">9284</strain>
    </source>
</reference>
<dbReference type="InterPro" id="IPR002401">
    <property type="entry name" value="Cyt_P450_E_grp-I"/>
</dbReference>
<keyword evidence="5 9" id="KW-0479">Metal-binding</keyword>
<evidence type="ECO:0000256" key="5">
    <source>
        <dbReference type="ARBA" id="ARBA00022723"/>
    </source>
</evidence>
<dbReference type="Proteomes" id="UP001221142">
    <property type="component" value="Unassembled WGS sequence"/>
</dbReference>
<comment type="similarity">
    <text evidence="3 10">Belongs to the cytochrome P450 family.</text>
</comment>
<keyword evidence="6 10" id="KW-0560">Oxidoreductase</keyword>
<proteinExistence type="inferred from homology"/>
<dbReference type="Pfam" id="PF00067">
    <property type="entry name" value="p450"/>
    <property type="match status" value="1"/>
</dbReference>
<dbReference type="GO" id="GO:0016705">
    <property type="term" value="F:oxidoreductase activity, acting on paired donors, with incorporation or reduction of molecular oxygen"/>
    <property type="evidence" value="ECO:0007669"/>
    <property type="project" value="InterPro"/>
</dbReference>
<dbReference type="PRINTS" id="PR00385">
    <property type="entry name" value="P450"/>
</dbReference>
<evidence type="ECO:0000313" key="12">
    <source>
        <dbReference type="Proteomes" id="UP001221142"/>
    </source>
</evidence>
<sequence length="440" mass="49295">MMDRRLTELGMSTFVTGTSVIVLSSLQATEDLMEKRSSIYSDRPAVPMLDLMGFEWVLSRKTQRRLMSHHLSVSATQNVQPQQRVAAHALISRLLQHPEAFLDHIRIMLGEIIIPFTYGIDLQPTDDPYVALIEKASSYGSQVVPGRFLVDTFPFIKYVPEWIPGAGFQRIAREARVLAKAVRDVPFAETKRRMTSGEVRSSFTASALRDLEAEDSYYDEDVVKNAAATMYAAGGDTTIIALSTFVLAMLANPDAQKQAQQEIDAVVGNDNLPDFQDREAMPYVLALIREVLRWRAILPLGIPHLLVNEDEYRGYRLPANSIVFGNVMQKIYPNPEKFDPERFLLDGKLNPLVPDPMVAFGFGRRLCPGRHLAESSIWIAVVSILAVFNIKKKVDKDGNIIEPSYKYDDRMLSAPIPFECSLEVRSEMAAKLALASADDI</sequence>
<dbReference type="InterPro" id="IPR017972">
    <property type="entry name" value="Cyt_P450_CS"/>
</dbReference>